<keyword evidence="6 10" id="KW-0812">Transmembrane</keyword>
<dbReference type="InterPro" id="IPR027005">
    <property type="entry name" value="PMT-like"/>
</dbReference>
<evidence type="ECO:0000259" key="13">
    <source>
        <dbReference type="Pfam" id="PF16192"/>
    </source>
</evidence>
<comment type="caution">
    <text evidence="14">The sequence shown here is derived from an EMBL/GenBank/DDBJ whole genome shotgun (WGS) entry which is preliminary data.</text>
</comment>
<keyword evidence="10" id="KW-1003">Cell membrane</keyword>
<feature type="region of interest" description="Disordered" evidence="11">
    <location>
        <begin position="246"/>
        <end position="267"/>
    </location>
</feature>
<dbReference type="Pfam" id="PF16192">
    <property type="entry name" value="PMT_4TMC"/>
    <property type="match status" value="1"/>
</dbReference>
<feature type="transmembrane region" description="Helical" evidence="10">
    <location>
        <begin position="342"/>
        <end position="361"/>
    </location>
</feature>
<evidence type="ECO:0000256" key="6">
    <source>
        <dbReference type="ARBA" id="ARBA00022692"/>
    </source>
</evidence>
<feature type="domain" description="ArnT-like N-terminal" evidence="12">
    <location>
        <begin position="59"/>
        <end position="216"/>
    </location>
</feature>
<feature type="transmembrane region" description="Helical" evidence="10">
    <location>
        <begin position="440"/>
        <end position="457"/>
    </location>
</feature>
<keyword evidence="5 10" id="KW-0808">Transferase</keyword>
<dbReference type="EC" id="2.4.1.-" evidence="10"/>
<accession>E6LZY1</accession>
<organism evidence="14 15">
    <name type="scientific">Mobiluncus curtisii ATCC 51333</name>
    <dbReference type="NCBI Taxonomy" id="887326"/>
    <lineage>
        <taxon>Bacteria</taxon>
        <taxon>Bacillati</taxon>
        <taxon>Actinomycetota</taxon>
        <taxon>Actinomycetes</taxon>
        <taxon>Actinomycetales</taxon>
        <taxon>Actinomycetaceae</taxon>
        <taxon>Mobiluncus</taxon>
    </lineage>
</organism>
<name>E6LZY1_9ACTO</name>
<feature type="transmembrane region" description="Helical" evidence="10">
    <location>
        <begin position="304"/>
        <end position="321"/>
    </location>
</feature>
<dbReference type="GO" id="GO:0004169">
    <property type="term" value="F:dolichyl-phosphate-mannose-protein mannosyltransferase activity"/>
    <property type="evidence" value="ECO:0007669"/>
    <property type="project" value="UniProtKB-UniRule"/>
</dbReference>
<evidence type="ECO:0000256" key="8">
    <source>
        <dbReference type="ARBA" id="ARBA00023136"/>
    </source>
</evidence>
<feature type="region of interest" description="Disordered" evidence="11">
    <location>
        <begin position="1"/>
        <end position="24"/>
    </location>
</feature>
<evidence type="ECO:0000256" key="3">
    <source>
        <dbReference type="ARBA" id="ARBA00007222"/>
    </source>
</evidence>
<dbReference type="PANTHER" id="PTHR10050">
    <property type="entry name" value="DOLICHYL-PHOSPHATE-MANNOSE--PROTEIN MANNOSYLTRANSFERASE"/>
    <property type="match status" value="1"/>
</dbReference>
<keyword evidence="8 10" id="KW-0472">Membrane</keyword>
<evidence type="ECO:0000256" key="10">
    <source>
        <dbReference type="RuleBase" id="RU367007"/>
    </source>
</evidence>
<dbReference type="InterPro" id="IPR003342">
    <property type="entry name" value="ArnT-like_N"/>
</dbReference>
<dbReference type="UniPathway" id="UPA00378"/>
<gene>
    <name evidence="14" type="ORF">HMPREF0388_1844</name>
</gene>
<dbReference type="PANTHER" id="PTHR10050:SF46">
    <property type="entry name" value="PROTEIN O-MANNOSYL-TRANSFERASE 2"/>
    <property type="match status" value="1"/>
</dbReference>
<comment type="function">
    <text evidence="10">Protein O-mannosyltransferase that catalyzes the transfer of a single mannose residue from a polyprenol phospho-mannosyl lipidic donor to the hydroxyl group of selected serine and threonine residues in acceptor proteins.</text>
</comment>
<evidence type="ECO:0000256" key="1">
    <source>
        <dbReference type="ARBA" id="ARBA00004127"/>
    </source>
</evidence>
<dbReference type="Pfam" id="PF02366">
    <property type="entry name" value="PMT"/>
    <property type="match status" value="1"/>
</dbReference>
<comment type="similarity">
    <text evidence="3 10">Belongs to the glycosyltransferase 39 family.</text>
</comment>
<comment type="pathway">
    <text evidence="2 10">Protein modification; protein glycosylation.</text>
</comment>
<reference evidence="14 15" key="1">
    <citation type="submission" date="2010-12" db="EMBL/GenBank/DDBJ databases">
        <authorList>
            <person name="Muzny D."/>
            <person name="Qin X."/>
            <person name="Deng J."/>
            <person name="Jiang H."/>
            <person name="Liu Y."/>
            <person name="Qu J."/>
            <person name="Song X.-Z."/>
            <person name="Zhang L."/>
            <person name="Thornton R."/>
            <person name="Coyle M."/>
            <person name="Francisco L."/>
            <person name="Jackson L."/>
            <person name="Javaid M."/>
            <person name="Korchina V."/>
            <person name="Kovar C."/>
            <person name="Mata R."/>
            <person name="Mathew T."/>
            <person name="Ngo R."/>
            <person name="Nguyen L."/>
            <person name="Nguyen N."/>
            <person name="Okwuonu G."/>
            <person name="Ongeri F."/>
            <person name="Pham C."/>
            <person name="Simmons D."/>
            <person name="Wilczek-Boney K."/>
            <person name="Hale W."/>
            <person name="Jakkamsetti A."/>
            <person name="Pham P."/>
            <person name="Ruth R."/>
            <person name="San Lucas F."/>
            <person name="Warren J."/>
            <person name="Zhang J."/>
            <person name="Zhao Z."/>
            <person name="Zhou C."/>
            <person name="Zhu D."/>
            <person name="Lee S."/>
            <person name="Bess C."/>
            <person name="Blankenburg K."/>
            <person name="Forbes L."/>
            <person name="Fu Q."/>
            <person name="Gubbala S."/>
            <person name="Hirani K."/>
            <person name="Jayaseelan J.C."/>
            <person name="Lara F."/>
            <person name="Munidasa M."/>
            <person name="Palculict T."/>
            <person name="Patil S."/>
            <person name="Pu L.-L."/>
            <person name="Saada N."/>
            <person name="Tang L."/>
            <person name="Weissenberger G."/>
            <person name="Zhu Y."/>
            <person name="Hemphill L."/>
            <person name="Shang Y."/>
            <person name="Youmans B."/>
            <person name="Ayvaz T."/>
            <person name="Ross M."/>
            <person name="Santibanez J."/>
            <person name="Aqrawi P."/>
            <person name="Gross S."/>
            <person name="Joshi V."/>
            <person name="Fowler G."/>
            <person name="Nazareth L."/>
            <person name="Reid J."/>
            <person name="Worley K."/>
            <person name="Petrosino J."/>
            <person name="Highlander S."/>
            <person name="Gibbs R."/>
        </authorList>
    </citation>
    <scope>NUCLEOTIDE SEQUENCE [LARGE SCALE GENOMIC DNA]</scope>
    <source>
        <strain evidence="14 15">ATCC 51333</strain>
    </source>
</reference>
<evidence type="ECO:0000256" key="2">
    <source>
        <dbReference type="ARBA" id="ARBA00004922"/>
    </source>
</evidence>
<keyword evidence="4 10" id="KW-0328">Glycosyltransferase</keyword>
<dbReference type="GO" id="GO:0012505">
    <property type="term" value="C:endomembrane system"/>
    <property type="evidence" value="ECO:0007669"/>
    <property type="project" value="UniProtKB-SubCell"/>
</dbReference>
<feature type="transmembrane region" description="Helical" evidence="10">
    <location>
        <begin position="539"/>
        <end position="560"/>
    </location>
</feature>
<dbReference type="HOGENOM" id="CLU_021079_0_0_11"/>
<evidence type="ECO:0000313" key="14">
    <source>
        <dbReference type="EMBL" id="EFU79741.1"/>
    </source>
</evidence>
<evidence type="ECO:0000313" key="15">
    <source>
        <dbReference type="Proteomes" id="UP000005573"/>
    </source>
</evidence>
<evidence type="ECO:0000256" key="5">
    <source>
        <dbReference type="ARBA" id="ARBA00022679"/>
    </source>
</evidence>
<comment type="subcellular location">
    <subcellularLocation>
        <location evidence="10">Cell membrane</location>
    </subcellularLocation>
    <subcellularLocation>
        <location evidence="1">Endomembrane system</location>
        <topology evidence="1">Multi-pass membrane protein</topology>
    </subcellularLocation>
</comment>
<feature type="transmembrane region" description="Helical" evidence="10">
    <location>
        <begin position="50"/>
        <end position="69"/>
    </location>
</feature>
<sequence length="587" mass="66391">MNIPPRPATPDYRNTSASSLVLPPRPGKNRLTYVGNAFQTRPERGDREYLWGWLGPLVVSILVFLTRVVRLDAIKTLVFDETYYVKDAYGLIKRGYEVQWPKDYDSTFLTGSFKTPLEGAFVVHPTVGKWLIGLGIKLFGNQPFGWRIAVCIAGAVAVYLVGRIVWELFGNARMATLASVLMGLDGVQIALSRTAILDIILEMFILLGVLCVVRDQLSYRPRLIAALASVDATRRTEQLRQRFRRAKNATAANSRGSSRPSTGPGSTSDFSNFSLAWGPICWWRPWLFAAGIAFGLAMSVKWSGLYVLAVFGIFVFLRELSARWSTEPRWIGSSVLTGGIPAFVNLVPIAFLTYVASWIGWFTHSQAWGHTNRGLVADWLDYHRQIFIFHTNLDATHPYMANPWGWLLQLRPTSFYYQGVPGDCGSSRCIAAVNSLGNPILWWVGFVAFFLIIIAAFGFLDWRAGLIFTGYMATWLPWLVYSNRTIFTFYTVVISPFMVMAVIYLLGLLMGAWRITKDKNWTGRYNLVPALSQVSRGEIITALMILVFVFSAAVFFFPIWTGMPMPEDHYGWRMWLNNPNTKWAYWI</sequence>
<keyword evidence="7 10" id="KW-1133">Transmembrane helix</keyword>
<dbReference type="GO" id="GO:0005886">
    <property type="term" value="C:plasma membrane"/>
    <property type="evidence" value="ECO:0007669"/>
    <property type="project" value="UniProtKB-SubCell"/>
</dbReference>
<feature type="compositionally biased region" description="Low complexity" evidence="11">
    <location>
        <begin position="254"/>
        <end position="267"/>
    </location>
</feature>
<evidence type="ECO:0000256" key="7">
    <source>
        <dbReference type="ARBA" id="ARBA00022989"/>
    </source>
</evidence>
<evidence type="ECO:0000256" key="11">
    <source>
        <dbReference type="SAM" id="MobiDB-lite"/>
    </source>
</evidence>
<proteinExistence type="inferred from homology"/>
<evidence type="ECO:0000256" key="9">
    <source>
        <dbReference type="ARBA" id="ARBA00093617"/>
    </source>
</evidence>
<protein>
    <recommendedName>
        <fullName evidence="9 10">Polyprenol-phosphate-mannose--protein mannosyltransferase</fullName>
        <ecNumber evidence="10">2.4.1.-</ecNumber>
    </recommendedName>
</protein>
<feature type="transmembrane region" description="Helical" evidence="10">
    <location>
        <begin position="487"/>
        <end position="509"/>
    </location>
</feature>
<evidence type="ECO:0000259" key="12">
    <source>
        <dbReference type="Pfam" id="PF02366"/>
    </source>
</evidence>
<evidence type="ECO:0000256" key="4">
    <source>
        <dbReference type="ARBA" id="ARBA00022676"/>
    </source>
</evidence>
<feature type="transmembrane region" description="Helical" evidence="10">
    <location>
        <begin position="186"/>
        <end position="213"/>
    </location>
</feature>
<feature type="transmembrane region" description="Helical" evidence="10">
    <location>
        <begin position="144"/>
        <end position="166"/>
    </location>
</feature>
<dbReference type="Proteomes" id="UP000005573">
    <property type="component" value="Unassembled WGS sequence"/>
</dbReference>
<dbReference type="EMBL" id="AEPY01000011">
    <property type="protein sequence ID" value="EFU79741.1"/>
    <property type="molecule type" value="Genomic_DNA"/>
</dbReference>
<dbReference type="InterPro" id="IPR032421">
    <property type="entry name" value="PMT_4TMC"/>
</dbReference>
<feature type="domain" description="Protein O-mannosyl-transferase C-terminal four TM" evidence="13">
    <location>
        <begin position="377"/>
        <end position="577"/>
    </location>
</feature>
<dbReference type="AlphaFoldDB" id="E6LZY1"/>